<organism evidence="4 5">
    <name type="scientific">Pseudonaja textilis</name>
    <name type="common">Eastern brown snake</name>
    <dbReference type="NCBI Taxonomy" id="8673"/>
    <lineage>
        <taxon>Eukaryota</taxon>
        <taxon>Metazoa</taxon>
        <taxon>Chordata</taxon>
        <taxon>Craniata</taxon>
        <taxon>Vertebrata</taxon>
        <taxon>Euteleostomi</taxon>
        <taxon>Lepidosauria</taxon>
        <taxon>Squamata</taxon>
        <taxon>Bifurcata</taxon>
        <taxon>Unidentata</taxon>
        <taxon>Episquamata</taxon>
        <taxon>Toxicofera</taxon>
        <taxon>Serpentes</taxon>
        <taxon>Colubroidea</taxon>
        <taxon>Elapidae</taxon>
        <taxon>Hydrophiinae</taxon>
        <taxon>Pseudonaja</taxon>
    </lineage>
</organism>
<keyword evidence="2" id="KW-0812">Transmembrane</keyword>
<evidence type="ECO:0000313" key="5">
    <source>
        <dbReference type="Proteomes" id="UP000472273"/>
    </source>
</evidence>
<dbReference type="OMA" id="RSWVCEC"/>
<dbReference type="PANTHER" id="PTHR45935">
    <property type="entry name" value="PROTEIN ZBED8-RELATED"/>
    <property type="match status" value="1"/>
</dbReference>
<dbReference type="PANTHER" id="PTHR45935:SF15">
    <property type="entry name" value="SCAN BOX DOMAIN-CONTAINING PROTEIN"/>
    <property type="match status" value="1"/>
</dbReference>
<dbReference type="FunFam" id="1.10.4020.10:FF:000001">
    <property type="entry name" value="zinc finger protein 263 isoform X1"/>
    <property type="match status" value="1"/>
</dbReference>
<evidence type="ECO:0000256" key="1">
    <source>
        <dbReference type="ARBA" id="ARBA00023242"/>
    </source>
</evidence>
<keyword evidence="5" id="KW-1185">Reference proteome</keyword>
<feature type="domain" description="SCAN box" evidence="3">
    <location>
        <begin position="48"/>
        <end position="130"/>
    </location>
</feature>
<evidence type="ECO:0000259" key="3">
    <source>
        <dbReference type="PROSITE" id="PS50804"/>
    </source>
</evidence>
<dbReference type="SUPFAM" id="SSF47353">
    <property type="entry name" value="Retrovirus capsid dimerization domain-like"/>
    <property type="match status" value="1"/>
</dbReference>
<reference evidence="4" key="2">
    <citation type="submission" date="2025-09" db="UniProtKB">
        <authorList>
            <consortium name="Ensembl"/>
        </authorList>
    </citation>
    <scope>IDENTIFICATION</scope>
</reference>
<dbReference type="InterPro" id="IPR038269">
    <property type="entry name" value="SCAN_sf"/>
</dbReference>
<accession>A0A670Z784</accession>
<keyword evidence="2" id="KW-1133">Transmembrane helix</keyword>
<dbReference type="SMART" id="SM00431">
    <property type="entry name" value="SCAN"/>
    <property type="match status" value="1"/>
</dbReference>
<dbReference type="AlphaFoldDB" id="A0A670Z784"/>
<keyword evidence="2" id="KW-0472">Membrane</keyword>
<protein>
    <recommendedName>
        <fullName evidence="3">SCAN box domain-containing protein</fullName>
    </recommendedName>
</protein>
<keyword evidence="1" id="KW-0539">Nucleus</keyword>
<reference evidence="4" key="1">
    <citation type="submission" date="2025-08" db="UniProtKB">
        <authorList>
            <consortium name="Ensembl"/>
        </authorList>
    </citation>
    <scope>IDENTIFICATION</scope>
</reference>
<evidence type="ECO:0000256" key="2">
    <source>
        <dbReference type="SAM" id="Phobius"/>
    </source>
</evidence>
<dbReference type="Proteomes" id="UP000472273">
    <property type="component" value="Unplaced"/>
</dbReference>
<evidence type="ECO:0000313" key="4">
    <source>
        <dbReference type="Ensembl" id="ENSPTXP00000016926.1"/>
    </source>
</evidence>
<feature type="transmembrane region" description="Helical" evidence="2">
    <location>
        <begin position="12"/>
        <end position="36"/>
    </location>
</feature>
<proteinExistence type="predicted"/>
<dbReference type="Ensembl" id="ENSPTXT00000017445.1">
    <property type="protein sequence ID" value="ENSPTXP00000016926.1"/>
    <property type="gene ID" value="ENSPTXG00000011677.1"/>
</dbReference>
<dbReference type="PROSITE" id="PS50804">
    <property type="entry name" value="SCAN_BOX"/>
    <property type="match status" value="1"/>
</dbReference>
<dbReference type="InterPro" id="IPR050916">
    <property type="entry name" value="SCAN-C2H2_zinc_finger"/>
</dbReference>
<name>A0A670Z784_PSETE</name>
<dbReference type="Pfam" id="PF02023">
    <property type="entry name" value="SCAN"/>
    <property type="match status" value="1"/>
</dbReference>
<dbReference type="Gene3D" id="1.10.4020.10">
    <property type="entry name" value="DNA breaking-rejoining enzymes"/>
    <property type="match status" value="1"/>
</dbReference>
<dbReference type="GeneTree" id="ENSGT00940000154715"/>
<dbReference type="CDD" id="cd07936">
    <property type="entry name" value="SCAN"/>
    <property type="match status" value="1"/>
</dbReference>
<dbReference type="InterPro" id="IPR003309">
    <property type="entry name" value="SCAN_dom"/>
</dbReference>
<sequence length="141" mass="16394">MFIFLIIVPNFLGILLVSLPGCCPLSLNVLLLKAAILREEALSREKIRRRFRQFGYWQADGPRAVYAQLRDLCRQWLKTEKHSKEQIVELLVLEQFLAILPPEMRSWVCECSMETCAEAVALVEDFLSRQQEARRQEKQAS</sequence>